<feature type="compositionally biased region" description="Low complexity" evidence="3">
    <location>
        <begin position="27"/>
        <end position="37"/>
    </location>
</feature>
<name>A0A833VCW9_9POAL</name>
<dbReference type="AlphaFoldDB" id="A0A833VCW9"/>
<dbReference type="GO" id="GO:0016020">
    <property type="term" value="C:membrane"/>
    <property type="evidence" value="ECO:0007669"/>
    <property type="project" value="UniProtKB-SubCell"/>
</dbReference>
<dbReference type="OrthoDB" id="681894at2759"/>
<proteinExistence type="predicted"/>
<dbReference type="PANTHER" id="PTHR31234">
    <property type="entry name" value="LATE EMBRYOGENESIS ABUNDANT (LEA) HYDROXYPROLINE-RICH GLYCOPROTEIN FAMILY"/>
    <property type="match status" value="1"/>
</dbReference>
<keyword evidence="4" id="KW-1133">Transmembrane helix</keyword>
<dbReference type="Proteomes" id="UP000623129">
    <property type="component" value="Unassembled WGS sequence"/>
</dbReference>
<evidence type="ECO:0000256" key="3">
    <source>
        <dbReference type="SAM" id="MobiDB-lite"/>
    </source>
</evidence>
<protein>
    <submittedName>
        <fullName evidence="5">Late embryogenesis abundant protein</fullName>
    </submittedName>
</protein>
<keyword evidence="2 4" id="KW-0472">Membrane</keyword>
<accession>A0A833VCW9</accession>
<organism evidence="5 6">
    <name type="scientific">Carex littledalei</name>
    <dbReference type="NCBI Taxonomy" id="544730"/>
    <lineage>
        <taxon>Eukaryota</taxon>
        <taxon>Viridiplantae</taxon>
        <taxon>Streptophyta</taxon>
        <taxon>Embryophyta</taxon>
        <taxon>Tracheophyta</taxon>
        <taxon>Spermatophyta</taxon>
        <taxon>Magnoliopsida</taxon>
        <taxon>Liliopsida</taxon>
        <taxon>Poales</taxon>
        <taxon>Cyperaceae</taxon>
        <taxon>Cyperoideae</taxon>
        <taxon>Cariceae</taxon>
        <taxon>Carex</taxon>
        <taxon>Carex subgen. Euthyceras</taxon>
    </lineage>
</organism>
<keyword evidence="6" id="KW-1185">Reference proteome</keyword>
<feature type="transmembrane region" description="Helical" evidence="4">
    <location>
        <begin position="48"/>
        <end position="72"/>
    </location>
</feature>
<evidence type="ECO:0000313" key="6">
    <source>
        <dbReference type="Proteomes" id="UP000623129"/>
    </source>
</evidence>
<feature type="compositionally biased region" description="Basic and acidic residues" evidence="3">
    <location>
        <begin position="1"/>
        <end position="11"/>
    </location>
</feature>
<evidence type="ECO:0000256" key="1">
    <source>
        <dbReference type="ARBA" id="ARBA00004370"/>
    </source>
</evidence>
<sequence length="226" mass="24600">MLLKDKPESPDHLNLQPSAPPQPPLPLYASTKTTEPSPTTPKRKRKKLICFILLGIITVLITLFLFTALYLFKKRAVQVTTNNATLERLTNSITPITLDLVIGVNIGIKNPNYAGFNYESTDTKIFYHGIEAGISPMLAGVVKARSSKKLHSTVYMNATVMISTPFLLPELTAGNIPLSSSTSLVGEIVLFNIIKIHATVETSCNITVNLQTSTTTADCKGDVKIS</sequence>
<comment type="caution">
    <text evidence="5">The sequence shown here is derived from an EMBL/GenBank/DDBJ whole genome shotgun (WGS) entry which is preliminary data.</text>
</comment>
<evidence type="ECO:0000256" key="4">
    <source>
        <dbReference type="SAM" id="Phobius"/>
    </source>
</evidence>
<feature type="region of interest" description="Disordered" evidence="3">
    <location>
        <begin position="1"/>
        <end position="41"/>
    </location>
</feature>
<reference evidence="5" key="1">
    <citation type="submission" date="2020-01" db="EMBL/GenBank/DDBJ databases">
        <title>Genome sequence of Kobresia littledalei, the first chromosome-level genome in the family Cyperaceae.</title>
        <authorList>
            <person name="Qu G."/>
        </authorList>
    </citation>
    <scope>NUCLEOTIDE SEQUENCE</scope>
    <source>
        <strain evidence="5">C.B.Clarke</strain>
        <tissue evidence="5">Leaf</tissue>
    </source>
</reference>
<dbReference type="PANTHER" id="PTHR31234:SF65">
    <property type="entry name" value="LATE EMBRYOGENESIS ABUNDANT PROTEIN, LEA_2 SUBGROUP"/>
    <property type="match status" value="1"/>
</dbReference>
<keyword evidence="4" id="KW-0812">Transmembrane</keyword>
<evidence type="ECO:0000256" key="2">
    <source>
        <dbReference type="ARBA" id="ARBA00023136"/>
    </source>
</evidence>
<dbReference type="InterPro" id="IPR044839">
    <property type="entry name" value="NDR1-like"/>
</dbReference>
<comment type="subcellular location">
    <subcellularLocation>
        <location evidence="1">Membrane</location>
    </subcellularLocation>
</comment>
<gene>
    <name evidence="5" type="ORF">FCM35_KLT14969</name>
</gene>
<dbReference type="GO" id="GO:0098542">
    <property type="term" value="P:defense response to other organism"/>
    <property type="evidence" value="ECO:0007669"/>
    <property type="project" value="InterPro"/>
</dbReference>
<dbReference type="EMBL" id="SWLB01000028">
    <property type="protein sequence ID" value="KAF3320835.1"/>
    <property type="molecule type" value="Genomic_DNA"/>
</dbReference>
<evidence type="ECO:0000313" key="5">
    <source>
        <dbReference type="EMBL" id="KAF3320835.1"/>
    </source>
</evidence>